<evidence type="ECO:0000313" key="10">
    <source>
        <dbReference type="Proteomes" id="UP000277212"/>
    </source>
</evidence>
<evidence type="ECO:0000313" key="9">
    <source>
        <dbReference type="EMBL" id="RMJ16530.1"/>
    </source>
</evidence>
<evidence type="ECO:0008006" key="11">
    <source>
        <dbReference type="Google" id="ProtNLM"/>
    </source>
</evidence>
<keyword evidence="4 8" id="KW-1133">Transmembrane helix</keyword>
<dbReference type="Pfam" id="PF03381">
    <property type="entry name" value="CDC50"/>
    <property type="match status" value="1"/>
</dbReference>
<evidence type="ECO:0000256" key="8">
    <source>
        <dbReference type="SAM" id="Phobius"/>
    </source>
</evidence>
<feature type="transmembrane region" description="Helical" evidence="8">
    <location>
        <begin position="362"/>
        <end position="383"/>
    </location>
</feature>
<dbReference type="GO" id="GO:0005886">
    <property type="term" value="C:plasma membrane"/>
    <property type="evidence" value="ECO:0007669"/>
    <property type="project" value="TreeGrafter"/>
</dbReference>
<comment type="caution">
    <text evidence="9">The sequence shown here is derived from an EMBL/GenBank/DDBJ whole genome shotgun (WGS) entry which is preliminary data.</text>
</comment>
<comment type="subcellular location">
    <subcellularLocation>
        <location evidence="1">Membrane</location>
        <topology evidence="1">Multi-pass membrane protein</topology>
    </subcellularLocation>
</comment>
<dbReference type="GO" id="GO:0005794">
    <property type="term" value="C:Golgi apparatus"/>
    <property type="evidence" value="ECO:0007669"/>
    <property type="project" value="TreeGrafter"/>
</dbReference>
<dbReference type="PIRSF" id="PIRSF015840">
    <property type="entry name" value="DUF284_TM_euk"/>
    <property type="match status" value="1"/>
</dbReference>
<evidence type="ECO:0000256" key="6">
    <source>
        <dbReference type="PIRNR" id="PIRNR015840"/>
    </source>
</evidence>
<evidence type="ECO:0000256" key="4">
    <source>
        <dbReference type="ARBA" id="ARBA00022989"/>
    </source>
</evidence>
<sequence>MVSLFRKDKASASGESQAKSRKPRDTPFLQQRMKAWQPIFTNRTSIQAFLVLGLIFLPLGAFWLSNNEKVREIRLDYTKCNEIDLNNEFEIMPDEYISKRFKASSAGQPVVRWKRADRPITFDQVTNNYTMCTIDFFLPEDLKPPVLFYYHLTNFNQNHRKYITSRHKEQLKGKDASLSSIKDSCHPAETRMAIEDGQEKIIYPCGAIANSVFNDTFANPKRILDLSDNSSRMQTITYNMSRVGIASSQDKSLYEPTSYSIPENAGSNDSIIVPPPNWAERYPRGYHRGNMFNPAEDEAFMVWMRTAASPSFAKLAMRNNDQPMKRGLYRLEMFSHFPIQKNDGKKSVIITSPSSGVSCNDFLGTAYMITGSISLVLAVLFSLSTVRRRRPLKDHAYLHR</sequence>
<protein>
    <recommendedName>
        <fullName evidence="11">Meiotically up-regulated gene 89 protein</fullName>
    </recommendedName>
</protein>
<keyword evidence="5 6" id="KW-0472">Membrane</keyword>
<organism evidence="9 10">
    <name type="scientific">Fusarium kuroshium</name>
    <dbReference type="NCBI Taxonomy" id="2010991"/>
    <lineage>
        <taxon>Eukaryota</taxon>
        <taxon>Fungi</taxon>
        <taxon>Dikarya</taxon>
        <taxon>Ascomycota</taxon>
        <taxon>Pezizomycotina</taxon>
        <taxon>Sordariomycetes</taxon>
        <taxon>Hypocreomycetidae</taxon>
        <taxon>Hypocreales</taxon>
        <taxon>Nectriaceae</taxon>
        <taxon>Fusarium</taxon>
        <taxon>Fusarium solani species complex</taxon>
    </lineage>
</organism>
<keyword evidence="3 8" id="KW-0812">Transmembrane</keyword>
<keyword evidence="10" id="KW-1185">Reference proteome</keyword>
<feature type="transmembrane region" description="Helical" evidence="8">
    <location>
        <begin position="46"/>
        <end position="64"/>
    </location>
</feature>
<dbReference type="GO" id="GO:0005783">
    <property type="term" value="C:endoplasmic reticulum"/>
    <property type="evidence" value="ECO:0007669"/>
    <property type="project" value="TreeGrafter"/>
</dbReference>
<evidence type="ECO:0000256" key="5">
    <source>
        <dbReference type="ARBA" id="ARBA00023136"/>
    </source>
</evidence>
<comment type="similarity">
    <text evidence="2 6">Belongs to the CDC50/LEM3 family.</text>
</comment>
<evidence type="ECO:0000256" key="3">
    <source>
        <dbReference type="ARBA" id="ARBA00022692"/>
    </source>
</evidence>
<reference evidence="9 10" key="1">
    <citation type="submission" date="2017-06" db="EMBL/GenBank/DDBJ databases">
        <title>Comparative genomic analysis of Ambrosia Fusariam Clade fungi.</title>
        <authorList>
            <person name="Stajich J.E."/>
            <person name="Carrillo J."/>
            <person name="Kijimoto T."/>
            <person name="Eskalen A."/>
            <person name="O'Donnell K."/>
            <person name="Kasson M."/>
        </authorList>
    </citation>
    <scope>NUCLEOTIDE SEQUENCE [LARGE SCALE GENOMIC DNA]</scope>
    <source>
        <strain evidence="9">UCR3666</strain>
    </source>
</reference>
<dbReference type="InterPro" id="IPR005045">
    <property type="entry name" value="CDC50/LEM3_fam"/>
</dbReference>
<dbReference type="PANTHER" id="PTHR10926:SF0">
    <property type="entry name" value="CDC50, ISOFORM A"/>
    <property type="match status" value="1"/>
</dbReference>
<evidence type="ECO:0000256" key="7">
    <source>
        <dbReference type="SAM" id="MobiDB-lite"/>
    </source>
</evidence>
<feature type="region of interest" description="Disordered" evidence="7">
    <location>
        <begin position="1"/>
        <end position="27"/>
    </location>
</feature>
<dbReference type="STRING" id="2010991.A0A3M2SG29"/>
<dbReference type="GO" id="GO:0045332">
    <property type="term" value="P:phospholipid translocation"/>
    <property type="evidence" value="ECO:0007669"/>
    <property type="project" value="UniProtKB-UniRule"/>
</dbReference>
<feature type="compositionally biased region" description="Basic and acidic residues" evidence="7">
    <location>
        <begin position="1"/>
        <end position="10"/>
    </location>
</feature>
<dbReference type="OrthoDB" id="340608at2759"/>
<dbReference type="PANTHER" id="PTHR10926">
    <property type="entry name" value="CELL CYCLE CONTROL PROTEIN 50"/>
    <property type="match status" value="1"/>
</dbReference>
<accession>A0A3M2SG29</accession>
<gene>
    <name evidence="9" type="ORF">CDV36_003798</name>
</gene>
<dbReference type="AlphaFoldDB" id="A0A3M2SG29"/>
<dbReference type="EMBL" id="NKUJ01000046">
    <property type="protein sequence ID" value="RMJ16530.1"/>
    <property type="molecule type" value="Genomic_DNA"/>
</dbReference>
<evidence type="ECO:0000256" key="1">
    <source>
        <dbReference type="ARBA" id="ARBA00004141"/>
    </source>
</evidence>
<proteinExistence type="inferred from homology"/>
<name>A0A3M2SG29_9HYPO</name>
<evidence type="ECO:0000256" key="2">
    <source>
        <dbReference type="ARBA" id="ARBA00009457"/>
    </source>
</evidence>
<dbReference type="Proteomes" id="UP000277212">
    <property type="component" value="Unassembled WGS sequence"/>
</dbReference>